<dbReference type="OrthoDB" id="9971254at2759"/>
<organism evidence="3 4">
    <name type="scientific">Sphagnurus paluster</name>
    <dbReference type="NCBI Taxonomy" id="117069"/>
    <lineage>
        <taxon>Eukaryota</taxon>
        <taxon>Fungi</taxon>
        <taxon>Dikarya</taxon>
        <taxon>Basidiomycota</taxon>
        <taxon>Agaricomycotina</taxon>
        <taxon>Agaricomycetes</taxon>
        <taxon>Agaricomycetidae</taxon>
        <taxon>Agaricales</taxon>
        <taxon>Tricholomatineae</taxon>
        <taxon>Lyophyllaceae</taxon>
        <taxon>Sphagnurus</taxon>
    </lineage>
</organism>
<comment type="caution">
    <text evidence="3">The sequence shown here is derived from an EMBL/GenBank/DDBJ whole genome shotgun (WGS) entry which is preliminary data.</text>
</comment>
<evidence type="ECO:0000313" key="3">
    <source>
        <dbReference type="EMBL" id="KAG5652059.1"/>
    </source>
</evidence>
<proteinExistence type="predicted"/>
<name>A0A9P7GK18_9AGAR</name>
<evidence type="ECO:0000256" key="1">
    <source>
        <dbReference type="SAM" id="SignalP"/>
    </source>
</evidence>
<evidence type="ECO:0000259" key="2">
    <source>
        <dbReference type="Pfam" id="PF18885"/>
    </source>
</evidence>
<sequence>MKFTLSFVAALVLQASAATSTDARIDRLEPRTCGDPAKAIPLYRVFNAVNTDHLYTTSASEIIRFVNGGLYIQEKVAGKVFATQEFGTIPLYRLYSAQSVDHFYTTSASERDRAISQLSYASEGIAGYVYPDTACGALAFYCLLRPAPFSDHFYTMSKSEADFAQTIG</sequence>
<keyword evidence="1" id="KW-0732">Signal</keyword>
<reference evidence="3" key="2">
    <citation type="submission" date="2021-10" db="EMBL/GenBank/DDBJ databases">
        <title>Phylogenomics reveals ancestral predisposition of the termite-cultivated fungus Termitomyces towards a domesticated lifestyle.</title>
        <authorList>
            <person name="Auxier B."/>
            <person name="Grum-Grzhimaylo A."/>
            <person name="Cardenas M.E."/>
            <person name="Lodge J.D."/>
            <person name="Laessoe T."/>
            <person name="Pedersen O."/>
            <person name="Smith M.E."/>
            <person name="Kuyper T.W."/>
            <person name="Franco-Molano E.A."/>
            <person name="Baroni T.J."/>
            <person name="Aanen D.K."/>
        </authorList>
    </citation>
    <scope>NUCLEOTIDE SEQUENCE</scope>
    <source>
        <strain evidence="3">D49</strain>
    </source>
</reference>
<protein>
    <recommendedName>
        <fullName evidence="2">DUF5648 domain-containing protein</fullName>
    </recommendedName>
</protein>
<keyword evidence="4" id="KW-1185">Reference proteome</keyword>
<evidence type="ECO:0000313" key="4">
    <source>
        <dbReference type="Proteomes" id="UP000717328"/>
    </source>
</evidence>
<dbReference type="InterPro" id="IPR043708">
    <property type="entry name" value="DUF5648"/>
</dbReference>
<dbReference type="Proteomes" id="UP000717328">
    <property type="component" value="Unassembled WGS sequence"/>
</dbReference>
<dbReference type="AlphaFoldDB" id="A0A9P7GK18"/>
<feature type="chain" id="PRO_5040155689" description="DUF5648 domain-containing protein" evidence="1">
    <location>
        <begin position="24"/>
        <end position="168"/>
    </location>
</feature>
<gene>
    <name evidence="3" type="ORF">H0H81_006456</name>
</gene>
<reference evidence="3" key="1">
    <citation type="submission" date="2021-02" db="EMBL/GenBank/DDBJ databases">
        <authorList>
            <person name="Nieuwenhuis M."/>
            <person name="Van De Peppel L.J.J."/>
        </authorList>
    </citation>
    <scope>NUCLEOTIDE SEQUENCE</scope>
    <source>
        <strain evidence="3">D49</strain>
    </source>
</reference>
<accession>A0A9P7GK18</accession>
<feature type="domain" description="DUF5648" evidence="2">
    <location>
        <begin position="41"/>
        <end position="165"/>
    </location>
</feature>
<dbReference type="Pfam" id="PF18885">
    <property type="entry name" value="DUF5648"/>
    <property type="match status" value="1"/>
</dbReference>
<dbReference type="EMBL" id="JABCKI010000166">
    <property type="protein sequence ID" value="KAG5652059.1"/>
    <property type="molecule type" value="Genomic_DNA"/>
</dbReference>
<feature type="signal peptide" evidence="1">
    <location>
        <begin position="1"/>
        <end position="23"/>
    </location>
</feature>